<dbReference type="Pfam" id="PF13432">
    <property type="entry name" value="TPR_16"/>
    <property type="match status" value="4"/>
</dbReference>
<dbReference type="eggNOG" id="COG0457">
    <property type="taxonomic scope" value="Bacteria"/>
</dbReference>
<protein>
    <submittedName>
        <fullName evidence="6">Tetratricopeptide repeat protein</fullName>
    </submittedName>
</protein>
<dbReference type="Proteomes" id="UP000010816">
    <property type="component" value="Chromosome"/>
</dbReference>
<feature type="chain" id="PRO_5003943587" evidence="5">
    <location>
        <begin position="27"/>
        <end position="587"/>
    </location>
</feature>
<dbReference type="AlphaFoldDB" id="L0H2D6"/>
<dbReference type="InterPro" id="IPR052346">
    <property type="entry name" value="O-mannosyl-transferase_TMTC"/>
</dbReference>
<dbReference type="OrthoDB" id="9766710at2"/>
<dbReference type="PROSITE" id="PS50005">
    <property type="entry name" value="TPR"/>
    <property type="match status" value="1"/>
</dbReference>
<dbReference type="InterPro" id="IPR011990">
    <property type="entry name" value="TPR-like_helical_dom_sf"/>
</dbReference>
<feature type="region of interest" description="Disordered" evidence="4">
    <location>
        <begin position="30"/>
        <end position="50"/>
    </location>
</feature>
<evidence type="ECO:0000313" key="7">
    <source>
        <dbReference type="Proteomes" id="UP000010816"/>
    </source>
</evidence>
<dbReference type="PANTHER" id="PTHR44227:SF3">
    <property type="entry name" value="PROTEIN O-MANNOSYL-TRANSFERASE TMTC4"/>
    <property type="match status" value="1"/>
</dbReference>
<evidence type="ECO:0000256" key="1">
    <source>
        <dbReference type="ARBA" id="ARBA00022737"/>
    </source>
</evidence>
<name>L0H2D6_9GAMM</name>
<dbReference type="STRING" id="765912.Thimo_3132"/>
<dbReference type="PANTHER" id="PTHR44227">
    <property type="match status" value="1"/>
</dbReference>
<feature type="signal peptide" evidence="5">
    <location>
        <begin position="1"/>
        <end position="26"/>
    </location>
</feature>
<accession>L0H2D6</accession>
<keyword evidence="2 3" id="KW-0802">TPR repeat</keyword>
<gene>
    <name evidence="6" type="ORF">Thimo_3132</name>
</gene>
<dbReference type="Pfam" id="PF14559">
    <property type="entry name" value="TPR_19"/>
    <property type="match status" value="1"/>
</dbReference>
<dbReference type="RefSeq" id="WP_015281943.1">
    <property type="nucleotide sequence ID" value="NC_019940.1"/>
</dbReference>
<evidence type="ECO:0000256" key="5">
    <source>
        <dbReference type="SAM" id="SignalP"/>
    </source>
</evidence>
<dbReference type="SUPFAM" id="SSF48452">
    <property type="entry name" value="TPR-like"/>
    <property type="match status" value="2"/>
</dbReference>
<evidence type="ECO:0000256" key="4">
    <source>
        <dbReference type="SAM" id="MobiDB-lite"/>
    </source>
</evidence>
<dbReference type="HOGENOM" id="CLU_007251_4_0_6"/>
<sequence>MNPRLGLISLLAASLANPLAGTAVWAATPPSPGSVATPEPSGPDRVPSESESHVELTADLLYAILLGEVADQRDDPWMAFAHYLEAAQLSSDPRLAELATRAALAANDSGAAQKAVDLWLELAPDSIAAEFLAAHVAIILGEDTEVEPHLQRVVDLIRPAGRNGFIKLAALAAAIEPAAQRLTLMRALVAEVPDNAAAHYALALVAADAKDYEQADAATRRTIELAPDWDQPRIILVRLLIAQGKRAEAREVLEQFVDTTPDGHLLRMLYAQLLVEDREFSDARNVFERMLHDTPKEPDVLFAIAILSLQLDDTSAARKYFERLYATGQRRDDAALYLGQIEEDAGEFDKALEWYAKVEGKTALDALVHSANVYAKRGEIAKAREVVAQLRDQWPEHAVNLHLIEGDLLQGNGRPELAMKVYDRALAAYPDNDDLLYARGLLAGSLGQPELLERDMRAIIAAHPDHADALNALGYTLADVTHRYQEAYELIERALMLKPEDPAVLDSMGWVLYKMGRYPEALEYLRQAYDRLSDAEIGAHLGEALWATGEHAEAWKVWNDALTANPDHEYLNQVIERHRQARPATAK</sequence>
<evidence type="ECO:0000256" key="3">
    <source>
        <dbReference type="PROSITE-ProRule" id="PRU00339"/>
    </source>
</evidence>
<keyword evidence="5" id="KW-0732">Signal</keyword>
<dbReference type="SMART" id="SM00028">
    <property type="entry name" value="TPR"/>
    <property type="match status" value="7"/>
</dbReference>
<feature type="repeat" description="TPR" evidence="3">
    <location>
        <begin position="535"/>
        <end position="568"/>
    </location>
</feature>
<dbReference type="Gene3D" id="1.25.40.10">
    <property type="entry name" value="Tetratricopeptide repeat domain"/>
    <property type="match status" value="2"/>
</dbReference>
<dbReference type="KEGG" id="tmb:Thimo_3132"/>
<keyword evidence="1" id="KW-0677">Repeat</keyword>
<organism evidence="6 7">
    <name type="scientific">Thioflavicoccus mobilis 8321</name>
    <dbReference type="NCBI Taxonomy" id="765912"/>
    <lineage>
        <taxon>Bacteria</taxon>
        <taxon>Pseudomonadati</taxon>
        <taxon>Pseudomonadota</taxon>
        <taxon>Gammaproteobacteria</taxon>
        <taxon>Chromatiales</taxon>
        <taxon>Chromatiaceae</taxon>
        <taxon>Thioflavicoccus</taxon>
    </lineage>
</organism>
<keyword evidence="7" id="KW-1185">Reference proteome</keyword>
<evidence type="ECO:0000256" key="2">
    <source>
        <dbReference type="ARBA" id="ARBA00022803"/>
    </source>
</evidence>
<proteinExistence type="predicted"/>
<dbReference type="EMBL" id="CP003051">
    <property type="protein sequence ID" value="AGA91815.1"/>
    <property type="molecule type" value="Genomic_DNA"/>
</dbReference>
<evidence type="ECO:0000313" key="6">
    <source>
        <dbReference type="EMBL" id="AGA91815.1"/>
    </source>
</evidence>
<dbReference type="InterPro" id="IPR019734">
    <property type="entry name" value="TPR_rpt"/>
</dbReference>
<reference evidence="6 7" key="1">
    <citation type="submission" date="2011-09" db="EMBL/GenBank/DDBJ databases">
        <title>Complete sequence of chromosome of Thioflavicoccus mobilis 8321.</title>
        <authorList>
            <consortium name="US DOE Joint Genome Institute"/>
            <person name="Lucas S."/>
            <person name="Han J."/>
            <person name="Lapidus A."/>
            <person name="Cheng J.-F."/>
            <person name="Goodwin L."/>
            <person name="Pitluck S."/>
            <person name="Peters L."/>
            <person name="Ovchinnikova G."/>
            <person name="Lu M."/>
            <person name="Detter J.C."/>
            <person name="Han C."/>
            <person name="Tapia R."/>
            <person name="Land M."/>
            <person name="Hauser L."/>
            <person name="Kyrpides N."/>
            <person name="Ivanova N."/>
            <person name="Pagani I."/>
            <person name="Vogl K."/>
            <person name="Liu Z."/>
            <person name="Imhoff J."/>
            <person name="Thiel V."/>
            <person name="Frigaard N.-U."/>
            <person name="Bryant D."/>
            <person name="Woyke T."/>
        </authorList>
    </citation>
    <scope>NUCLEOTIDE SEQUENCE [LARGE SCALE GENOMIC DNA]</scope>
    <source>
        <strain evidence="6 7">8321</strain>
    </source>
</reference>